<evidence type="ECO:0000313" key="2">
    <source>
        <dbReference type="EMBL" id="PFH62593.1"/>
    </source>
</evidence>
<gene>
    <name evidence="2" type="ORF">XA68_12845</name>
</gene>
<organism evidence="2 3">
    <name type="scientific">Ophiocordyceps unilateralis</name>
    <name type="common">Zombie-ant fungus</name>
    <name type="synonym">Torrubia unilateralis</name>
    <dbReference type="NCBI Taxonomy" id="268505"/>
    <lineage>
        <taxon>Eukaryota</taxon>
        <taxon>Fungi</taxon>
        <taxon>Dikarya</taxon>
        <taxon>Ascomycota</taxon>
        <taxon>Pezizomycotina</taxon>
        <taxon>Sordariomycetes</taxon>
        <taxon>Hypocreomycetidae</taxon>
        <taxon>Hypocreales</taxon>
        <taxon>Ophiocordycipitaceae</taxon>
        <taxon>Ophiocordyceps</taxon>
    </lineage>
</organism>
<feature type="compositionally biased region" description="Polar residues" evidence="1">
    <location>
        <begin position="12"/>
        <end position="23"/>
    </location>
</feature>
<reference evidence="2 3" key="1">
    <citation type="journal article" date="2015" name="BMC Genomics">
        <title>Gene expression during zombie ant biting behavior reflects the complexity underlying fungal parasitic behavioral manipulation.</title>
        <authorList>
            <person name="de Bekker C."/>
            <person name="Ohm R.A."/>
            <person name="Loreto R.G."/>
            <person name="Sebastian A."/>
            <person name="Albert I."/>
            <person name="Merrow M."/>
            <person name="Brachmann A."/>
            <person name="Hughes D.P."/>
        </authorList>
    </citation>
    <scope>NUCLEOTIDE SEQUENCE [LARGE SCALE GENOMIC DNA]</scope>
    <source>
        <strain evidence="2 3">SC16a</strain>
    </source>
</reference>
<evidence type="ECO:0000256" key="1">
    <source>
        <dbReference type="SAM" id="MobiDB-lite"/>
    </source>
</evidence>
<dbReference type="AlphaFoldDB" id="A0A2A9PNX1"/>
<name>A0A2A9PNX1_OPHUN</name>
<proteinExistence type="predicted"/>
<reference evidence="2 3" key="2">
    <citation type="journal article" date="2017" name="Sci. Rep.">
        <title>Ant-infecting Ophiocordyceps genomes reveal a high diversity of potential behavioral manipulation genes and a possible major role for enterotoxins.</title>
        <authorList>
            <person name="de Bekker C."/>
            <person name="Ohm R.A."/>
            <person name="Evans H.C."/>
            <person name="Brachmann A."/>
            <person name="Hughes D.P."/>
        </authorList>
    </citation>
    <scope>NUCLEOTIDE SEQUENCE [LARGE SCALE GENOMIC DNA]</scope>
    <source>
        <strain evidence="2 3">SC16a</strain>
    </source>
</reference>
<dbReference type="Proteomes" id="UP000037136">
    <property type="component" value="Unassembled WGS sequence"/>
</dbReference>
<feature type="region of interest" description="Disordered" evidence="1">
    <location>
        <begin position="1"/>
        <end position="23"/>
    </location>
</feature>
<protein>
    <submittedName>
        <fullName evidence="2">Uncharacterized protein</fullName>
    </submittedName>
</protein>
<keyword evidence="3" id="KW-1185">Reference proteome</keyword>
<dbReference type="EMBL" id="LAZP02000023">
    <property type="protein sequence ID" value="PFH62593.1"/>
    <property type="molecule type" value="Genomic_DNA"/>
</dbReference>
<accession>A0A2A9PNX1</accession>
<evidence type="ECO:0000313" key="3">
    <source>
        <dbReference type="Proteomes" id="UP000037136"/>
    </source>
</evidence>
<sequence>MEDNCPTKRAKTATSHALPQTLSRPRHTSMSLHWWILRTVSYFENHIVNIILRRPGFHRAVGRIQRAVDERIHGPAPYEPTAEPKQTSRARLFFRYFFDELKNQLRGRPTDT</sequence>
<dbReference type="OrthoDB" id="4138121at2759"/>
<comment type="caution">
    <text evidence="2">The sequence shown here is derived from an EMBL/GenBank/DDBJ whole genome shotgun (WGS) entry which is preliminary data.</text>
</comment>